<proteinExistence type="predicted"/>
<evidence type="ECO:0000313" key="2">
    <source>
        <dbReference type="Proteomes" id="UP000238882"/>
    </source>
</evidence>
<comment type="caution">
    <text evidence="1">The sequence shown here is derived from an EMBL/GenBank/DDBJ whole genome shotgun (WGS) entry which is preliminary data.</text>
</comment>
<dbReference type="Proteomes" id="UP000238882">
    <property type="component" value="Unassembled WGS sequence"/>
</dbReference>
<organism evidence="1 2">
    <name type="scientific">Polaribacter porphyrae</name>
    <dbReference type="NCBI Taxonomy" id="1137780"/>
    <lineage>
        <taxon>Bacteria</taxon>
        <taxon>Pseudomonadati</taxon>
        <taxon>Bacteroidota</taxon>
        <taxon>Flavobacteriia</taxon>
        <taxon>Flavobacteriales</taxon>
        <taxon>Flavobacteriaceae</taxon>
    </lineage>
</organism>
<dbReference type="RefSeq" id="WP_105016907.1">
    <property type="nucleotide sequence ID" value="NZ_MSCN01000001.1"/>
</dbReference>
<dbReference type="OrthoDB" id="6293428at2"/>
<protein>
    <submittedName>
        <fullName evidence="1">Uncharacterized protein</fullName>
    </submittedName>
</protein>
<evidence type="ECO:0000313" key="1">
    <source>
        <dbReference type="EMBL" id="PQJ80308.1"/>
    </source>
</evidence>
<sequence length="89" mass="10662">MKFRFFVFNIFIILSCGNSTRTNESSIESYKQVSIEKIIKTPSDYHNKNIEITGYFYFSMEDSSISSRKKSNFENRVWLDFNFFKDLKI</sequence>
<dbReference type="PROSITE" id="PS51257">
    <property type="entry name" value="PROKAR_LIPOPROTEIN"/>
    <property type="match status" value="1"/>
</dbReference>
<dbReference type="EMBL" id="MSCN01000001">
    <property type="protein sequence ID" value="PQJ80308.1"/>
    <property type="molecule type" value="Genomic_DNA"/>
</dbReference>
<dbReference type="AlphaFoldDB" id="A0A2S7WRT1"/>
<accession>A0A2S7WRT1</accession>
<name>A0A2S7WRT1_9FLAO</name>
<reference evidence="1 2" key="1">
    <citation type="submission" date="2016-12" db="EMBL/GenBank/DDBJ databases">
        <title>Trade-off between light-utilization and light-protection in marine flavobacteria.</title>
        <authorList>
            <person name="Kumagai Y."/>
            <person name="Yoshizawa S."/>
            <person name="Kogure K."/>
            <person name="Iwasaki W."/>
        </authorList>
    </citation>
    <scope>NUCLEOTIDE SEQUENCE [LARGE SCALE GENOMIC DNA]</scope>
    <source>
        <strain evidence="1 2">NBRC 108759</strain>
    </source>
</reference>
<gene>
    <name evidence="1" type="ORF">BTO18_14485</name>
</gene>
<keyword evidence="2" id="KW-1185">Reference proteome</keyword>